<accession>A0A7W9J6N7</accession>
<protein>
    <recommendedName>
        <fullName evidence="2 5">Beta-lactamase</fullName>
        <ecNumber evidence="2 5">3.5.2.6</ecNumber>
    </recommendedName>
</protein>
<dbReference type="GO" id="GO:0030655">
    <property type="term" value="P:beta-lactam antibiotic catabolic process"/>
    <property type="evidence" value="ECO:0007669"/>
    <property type="project" value="InterPro"/>
</dbReference>
<evidence type="ECO:0000256" key="2">
    <source>
        <dbReference type="ARBA" id="ARBA00012865"/>
    </source>
</evidence>
<organism evidence="8 9">
    <name type="scientific">Kribbella italica</name>
    <dbReference type="NCBI Taxonomy" id="1540520"/>
    <lineage>
        <taxon>Bacteria</taxon>
        <taxon>Bacillati</taxon>
        <taxon>Actinomycetota</taxon>
        <taxon>Actinomycetes</taxon>
        <taxon>Propionibacteriales</taxon>
        <taxon>Kribbellaceae</taxon>
        <taxon>Kribbella</taxon>
    </lineage>
</organism>
<dbReference type="Pfam" id="PF13354">
    <property type="entry name" value="Beta-lactamase2"/>
    <property type="match status" value="1"/>
</dbReference>
<feature type="compositionally biased region" description="Low complexity" evidence="6">
    <location>
        <begin position="14"/>
        <end position="32"/>
    </location>
</feature>
<dbReference type="PROSITE" id="PS00146">
    <property type="entry name" value="BETA_LACTAMASE_A"/>
    <property type="match status" value="1"/>
</dbReference>
<dbReference type="InterPro" id="IPR023650">
    <property type="entry name" value="Beta-lactam_class-A_AS"/>
</dbReference>
<dbReference type="AlphaFoldDB" id="A0A7W9J6N7"/>
<dbReference type="InterPro" id="IPR045155">
    <property type="entry name" value="Beta-lactam_cat"/>
</dbReference>
<reference evidence="8 9" key="1">
    <citation type="submission" date="2020-08" db="EMBL/GenBank/DDBJ databases">
        <title>Sequencing the genomes of 1000 actinobacteria strains.</title>
        <authorList>
            <person name="Klenk H.-P."/>
        </authorList>
    </citation>
    <scope>NUCLEOTIDE SEQUENCE [LARGE SCALE GENOMIC DNA]</scope>
    <source>
        <strain evidence="8 9">DSM 28967</strain>
    </source>
</reference>
<dbReference type="GO" id="GO:0046677">
    <property type="term" value="P:response to antibiotic"/>
    <property type="evidence" value="ECO:0007669"/>
    <property type="project" value="UniProtKB-UniRule"/>
</dbReference>
<dbReference type="Proteomes" id="UP000549971">
    <property type="component" value="Unassembled WGS sequence"/>
</dbReference>
<dbReference type="InterPro" id="IPR012338">
    <property type="entry name" value="Beta-lactam/transpept-like"/>
</dbReference>
<comment type="caution">
    <text evidence="8">The sequence shown here is derived from an EMBL/GenBank/DDBJ whole genome shotgun (WGS) entry which is preliminary data.</text>
</comment>
<sequence length="297" mass="31209">MIALTVAPVAGCGADTSDSSSPAAPVSSTTSTATAAATPYTSQFKQLEKQFDARLGVYAVDTGNGQEIAYNADARFAYASTFKALACGAVLRQKKLPGMTKLIKYSTADLVPNSPVTEKHVATGMTLSALCDATVRYSDNAAANLLFTELGGPKALDAILQGLGDTVTQMENIEPTLSNWDPKSTSDTSTPRAFAKNLRAYVLGNVLDAPERTQLTTWLKTNTTGDTMIRAGFPKGWVIGDKTGSASTYGGRNDIAVVWPPGRAPIVVAVFSNRRTAEAEKDDRLVAGAAKVVASTF</sequence>
<evidence type="ECO:0000256" key="3">
    <source>
        <dbReference type="ARBA" id="ARBA00022801"/>
    </source>
</evidence>
<evidence type="ECO:0000313" key="9">
    <source>
        <dbReference type="Proteomes" id="UP000549971"/>
    </source>
</evidence>
<dbReference type="Gene3D" id="3.40.710.10">
    <property type="entry name" value="DD-peptidase/beta-lactamase superfamily"/>
    <property type="match status" value="1"/>
</dbReference>
<dbReference type="EMBL" id="JACHMY010000001">
    <property type="protein sequence ID" value="MBB5835918.1"/>
    <property type="molecule type" value="Genomic_DNA"/>
</dbReference>
<feature type="region of interest" description="Disordered" evidence="6">
    <location>
        <begin position="12"/>
        <end position="32"/>
    </location>
</feature>
<keyword evidence="3 5" id="KW-0378">Hydrolase</keyword>
<dbReference type="GO" id="GO:0008800">
    <property type="term" value="F:beta-lactamase activity"/>
    <property type="evidence" value="ECO:0007669"/>
    <property type="project" value="UniProtKB-UniRule"/>
</dbReference>
<dbReference type="PRINTS" id="PR00118">
    <property type="entry name" value="BLACTAMASEA"/>
</dbReference>
<proteinExistence type="inferred from homology"/>
<comment type="catalytic activity">
    <reaction evidence="5">
        <text>a beta-lactam + H2O = a substituted beta-amino acid</text>
        <dbReference type="Rhea" id="RHEA:20401"/>
        <dbReference type="ChEBI" id="CHEBI:15377"/>
        <dbReference type="ChEBI" id="CHEBI:35627"/>
        <dbReference type="ChEBI" id="CHEBI:140347"/>
        <dbReference type="EC" id="3.5.2.6"/>
    </reaction>
</comment>
<evidence type="ECO:0000256" key="6">
    <source>
        <dbReference type="SAM" id="MobiDB-lite"/>
    </source>
</evidence>
<dbReference type="EC" id="3.5.2.6" evidence="2 5"/>
<evidence type="ECO:0000256" key="5">
    <source>
        <dbReference type="RuleBase" id="RU361140"/>
    </source>
</evidence>
<dbReference type="SUPFAM" id="SSF56601">
    <property type="entry name" value="beta-lactamase/transpeptidase-like"/>
    <property type="match status" value="1"/>
</dbReference>
<name>A0A7W9J6N7_9ACTN</name>
<evidence type="ECO:0000313" key="8">
    <source>
        <dbReference type="EMBL" id="MBB5835918.1"/>
    </source>
</evidence>
<keyword evidence="9" id="KW-1185">Reference proteome</keyword>
<comment type="similarity">
    <text evidence="1 5">Belongs to the class-A beta-lactamase family.</text>
</comment>
<evidence type="ECO:0000256" key="1">
    <source>
        <dbReference type="ARBA" id="ARBA00009009"/>
    </source>
</evidence>
<keyword evidence="4 5" id="KW-0046">Antibiotic resistance</keyword>
<evidence type="ECO:0000259" key="7">
    <source>
        <dbReference type="Pfam" id="PF13354"/>
    </source>
</evidence>
<dbReference type="PANTHER" id="PTHR35333">
    <property type="entry name" value="BETA-LACTAMASE"/>
    <property type="match status" value="1"/>
</dbReference>
<evidence type="ECO:0000256" key="4">
    <source>
        <dbReference type="ARBA" id="ARBA00023251"/>
    </source>
</evidence>
<feature type="domain" description="Beta-lactamase class A catalytic" evidence="7">
    <location>
        <begin position="56"/>
        <end position="271"/>
    </location>
</feature>
<dbReference type="InterPro" id="IPR000871">
    <property type="entry name" value="Beta-lactam_class-A"/>
</dbReference>
<dbReference type="PANTHER" id="PTHR35333:SF3">
    <property type="entry name" value="BETA-LACTAMASE-TYPE TRANSPEPTIDASE FOLD CONTAINING PROTEIN"/>
    <property type="match status" value="1"/>
</dbReference>
<dbReference type="NCBIfam" id="NF033103">
    <property type="entry name" value="bla_class_A"/>
    <property type="match status" value="1"/>
</dbReference>
<gene>
    <name evidence="8" type="ORF">HDA39_002652</name>
</gene>